<feature type="transmembrane region" description="Helical" evidence="6">
    <location>
        <begin position="306"/>
        <end position="324"/>
    </location>
</feature>
<evidence type="ECO:0000313" key="9">
    <source>
        <dbReference type="Proteomes" id="UP000326944"/>
    </source>
</evidence>
<keyword evidence="2" id="KW-1003">Cell membrane</keyword>
<dbReference type="OrthoDB" id="9794724at2"/>
<feature type="transmembrane region" description="Helical" evidence="6">
    <location>
        <begin position="374"/>
        <end position="401"/>
    </location>
</feature>
<dbReference type="PROSITE" id="PS50156">
    <property type="entry name" value="SSD"/>
    <property type="match status" value="2"/>
</dbReference>
<accession>A0A5P8P325</accession>
<dbReference type="GO" id="GO:0005886">
    <property type="term" value="C:plasma membrane"/>
    <property type="evidence" value="ECO:0007669"/>
    <property type="project" value="UniProtKB-SubCell"/>
</dbReference>
<organism evidence="8 9">
    <name type="scientific">Sulfurimonas lithotrophica</name>
    <dbReference type="NCBI Taxonomy" id="2590022"/>
    <lineage>
        <taxon>Bacteria</taxon>
        <taxon>Pseudomonadati</taxon>
        <taxon>Campylobacterota</taxon>
        <taxon>Epsilonproteobacteria</taxon>
        <taxon>Campylobacterales</taxon>
        <taxon>Sulfurimonadaceae</taxon>
        <taxon>Sulfurimonas</taxon>
    </lineage>
</organism>
<dbReference type="PANTHER" id="PTHR33406:SF12">
    <property type="entry name" value="BLR2997 PROTEIN"/>
    <property type="match status" value="1"/>
</dbReference>
<dbReference type="InterPro" id="IPR050545">
    <property type="entry name" value="Mycobact_MmpL"/>
</dbReference>
<keyword evidence="3 6" id="KW-0812">Transmembrane</keyword>
<dbReference type="PANTHER" id="PTHR33406">
    <property type="entry name" value="MEMBRANE PROTEIN MJ1562-RELATED"/>
    <property type="match status" value="1"/>
</dbReference>
<dbReference type="Gene3D" id="1.20.1640.10">
    <property type="entry name" value="Multidrug efflux transporter AcrB transmembrane domain"/>
    <property type="match status" value="2"/>
</dbReference>
<comment type="subcellular location">
    <subcellularLocation>
        <location evidence="1">Cell membrane</location>
        <topology evidence="1">Multi-pass membrane protein</topology>
    </subcellularLocation>
</comment>
<gene>
    <name evidence="8" type="ORF">FJR48_10525</name>
</gene>
<name>A0A5P8P325_9BACT</name>
<evidence type="ECO:0000256" key="4">
    <source>
        <dbReference type="ARBA" id="ARBA00022989"/>
    </source>
</evidence>
<dbReference type="GO" id="GO:0022857">
    <property type="term" value="F:transmembrane transporter activity"/>
    <property type="evidence" value="ECO:0007669"/>
    <property type="project" value="InterPro"/>
</dbReference>
<evidence type="ECO:0000256" key="5">
    <source>
        <dbReference type="ARBA" id="ARBA00023136"/>
    </source>
</evidence>
<feature type="transmembrane region" description="Helical" evidence="6">
    <location>
        <begin position="273"/>
        <end position="294"/>
    </location>
</feature>
<sequence>MNWRTKSENKLKKMGDFIGQNPKKIIFIMLSFSILLISNLPKITIDTSTEGFLHKQDPALILYEEFKEQFGQDEKIMVVIKTKDIFDISFLKKLRKIHNELENSVPHLNDITSLLNARNTRGENETLIVEDLIEVIPDTKDDVEKIRSLANNNIMYRNLLLNPENTLTTIILEPSAYEGNNNIDALAGFTDKGNEEKLEFLSDTSKSEMVDAVNKIKDKYSSENFEVVIAGSLAVNDYNKKSVQKDMQKFVKLVLLMMMIFLFIVFRRVSAIFLPIFIVAISLLSTIGVMAYVGTPITIPTQILPSFLLAVGIGAVVHLLAMFYKHLNENDNRLEAISYSLGHSGLAIIMTSLTTAAGLLSFSSAEIAPIADLGVFAALGVMIALLNTIVFLPAILALLPIKAPKKAEKAKSKKIDAFLDSIAVFSFAHAKKIVIVSIFIFIGFIYAATFVEFKHDPLSWQPDNSPIKLSTDMVDHELRGSVTMEVIIDTKKENGLYNSELLHKIDALAQKAQEIQNDEYFVGKAWSVAEVLKEIHKALHNNDDKYYAITDNDALIPQEFLLFENSGSDDLEDVVDSMFSKARITFKLPWMEAGQYTKLSDEITSMVEDELGSSVEVSVTGMVPLFQRTLSAAMDSMAVSYIIAFILIAIMMTILLGSVKIGLTSMIPNILPVIMSLGFMSMVNMPLDMFTMLVGAIVIGLSVDDTVHFFHNFARYHHMGHNVKESVEYTMVGTGRALVATTIVLSLGFYVYMFATLNNLINFGILAGGAITIALFSNILLGPALLTLITKDKNLK</sequence>
<dbReference type="InterPro" id="IPR000731">
    <property type="entry name" value="SSD"/>
</dbReference>
<feature type="transmembrane region" description="Helical" evidence="6">
    <location>
        <begin position="689"/>
        <end position="714"/>
    </location>
</feature>
<feature type="transmembrane region" description="Helical" evidence="6">
    <location>
        <begin position="638"/>
        <end position="659"/>
    </location>
</feature>
<dbReference type="AlphaFoldDB" id="A0A5P8P325"/>
<keyword evidence="5 6" id="KW-0472">Membrane</keyword>
<feature type="domain" description="SSD" evidence="7">
    <location>
        <begin position="661"/>
        <end position="788"/>
    </location>
</feature>
<feature type="transmembrane region" description="Helical" evidence="6">
    <location>
        <begin position="422"/>
        <end position="447"/>
    </location>
</feature>
<feature type="domain" description="SSD" evidence="7">
    <location>
        <begin position="276"/>
        <end position="398"/>
    </location>
</feature>
<dbReference type="SUPFAM" id="SSF82866">
    <property type="entry name" value="Multidrug efflux transporter AcrB transmembrane domain"/>
    <property type="match status" value="2"/>
</dbReference>
<feature type="transmembrane region" description="Helical" evidence="6">
    <location>
        <begin position="250"/>
        <end position="266"/>
    </location>
</feature>
<proteinExistence type="predicted"/>
<dbReference type="Proteomes" id="UP000326944">
    <property type="component" value="Chromosome"/>
</dbReference>
<feature type="transmembrane region" description="Helical" evidence="6">
    <location>
        <begin position="336"/>
        <end position="362"/>
    </location>
</feature>
<keyword evidence="4 6" id="KW-1133">Transmembrane helix</keyword>
<dbReference type="RefSeq" id="WP_152308086.1">
    <property type="nucleotide sequence ID" value="NZ_CP043617.1"/>
</dbReference>
<evidence type="ECO:0000313" key="8">
    <source>
        <dbReference type="EMBL" id="QFR50138.1"/>
    </source>
</evidence>
<dbReference type="KEGG" id="sulg:FJR48_10525"/>
<dbReference type="EMBL" id="CP043617">
    <property type="protein sequence ID" value="QFR50138.1"/>
    <property type="molecule type" value="Genomic_DNA"/>
</dbReference>
<dbReference type="InterPro" id="IPR004869">
    <property type="entry name" value="MMPL_dom"/>
</dbReference>
<dbReference type="Pfam" id="PF03176">
    <property type="entry name" value="MMPL"/>
    <property type="match status" value="2"/>
</dbReference>
<protein>
    <submittedName>
        <fullName evidence="8">MMPL family transporter</fullName>
    </submittedName>
</protein>
<keyword evidence="9" id="KW-1185">Reference proteome</keyword>
<evidence type="ECO:0000259" key="7">
    <source>
        <dbReference type="PROSITE" id="PS50156"/>
    </source>
</evidence>
<evidence type="ECO:0000256" key="3">
    <source>
        <dbReference type="ARBA" id="ARBA00022692"/>
    </source>
</evidence>
<dbReference type="InterPro" id="IPR001036">
    <property type="entry name" value="Acrflvin-R"/>
</dbReference>
<evidence type="ECO:0000256" key="2">
    <source>
        <dbReference type="ARBA" id="ARBA00022475"/>
    </source>
</evidence>
<reference evidence="8 9" key="1">
    <citation type="submission" date="2019-09" db="EMBL/GenBank/DDBJ databases">
        <title>Sulfurimonas gotlandica sp. nov., a chemoautotrophic and psychrotolerant epsilonproteobacterium isolated from a pelagic redoxcline, and an emended description of the genus Sulfurimonas.</title>
        <authorList>
            <person name="Wang S."/>
            <person name="Jiang L."/>
            <person name="Shao S."/>
        </authorList>
    </citation>
    <scope>NUCLEOTIDE SEQUENCE [LARGE SCALE GENOMIC DNA]</scope>
    <source>
        <strain evidence="8 9">GYSZ_1</strain>
    </source>
</reference>
<feature type="transmembrane region" description="Helical" evidence="6">
    <location>
        <begin position="735"/>
        <end position="755"/>
    </location>
</feature>
<evidence type="ECO:0000256" key="6">
    <source>
        <dbReference type="SAM" id="Phobius"/>
    </source>
</evidence>
<dbReference type="PRINTS" id="PR00702">
    <property type="entry name" value="ACRIFLAVINRP"/>
</dbReference>
<evidence type="ECO:0000256" key="1">
    <source>
        <dbReference type="ARBA" id="ARBA00004651"/>
    </source>
</evidence>
<feature type="transmembrane region" description="Helical" evidence="6">
    <location>
        <begin position="761"/>
        <end position="789"/>
    </location>
</feature>